<protein>
    <submittedName>
        <fullName evidence="1">Uncharacterized protein</fullName>
    </submittedName>
</protein>
<dbReference type="RefSeq" id="WP_087918471.1">
    <property type="nucleotide sequence ID" value="NZ_CP021780.1"/>
</dbReference>
<dbReference type="EMBL" id="CP021780">
    <property type="protein sequence ID" value="ASA24501.1"/>
    <property type="molecule type" value="Genomic_DNA"/>
</dbReference>
<proteinExistence type="predicted"/>
<dbReference type="AlphaFoldDB" id="A0A2Z2KU48"/>
<accession>A0A2Z2KU48</accession>
<evidence type="ECO:0000313" key="1">
    <source>
        <dbReference type="EMBL" id="ASA24501.1"/>
    </source>
</evidence>
<gene>
    <name evidence="1" type="ORF">B9T62_29370</name>
</gene>
<organism evidence="1 2">
    <name type="scientific">Paenibacillus donghaensis</name>
    <dbReference type="NCBI Taxonomy" id="414771"/>
    <lineage>
        <taxon>Bacteria</taxon>
        <taxon>Bacillati</taxon>
        <taxon>Bacillota</taxon>
        <taxon>Bacilli</taxon>
        <taxon>Bacillales</taxon>
        <taxon>Paenibacillaceae</taxon>
        <taxon>Paenibacillus</taxon>
    </lineage>
</organism>
<dbReference type="KEGG" id="pdh:B9T62_29370"/>
<sequence>MVAQLLLIAAVYTVAAGLVHWLHSRGQTRRTTSAGKWIHYILIVRNHESVVEGYLRAIALQAGLAGKLPRVTLWDDGSTDGTLHMVTRLVQSSCPLDLIPALYPSQVNKEGRLGGIVIDLRSAGQQPLLSFMKPAGSRGYGSKCE</sequence>
<keyword evidence="2" id="KW-1185">Reference proteome</keyword>
<dbReference type="OrthoDB" id="2990399at2"/>
<evidence type="ECO:0000313" key="2">
    <source>
        <dbReference type="Proteomes" id="UP000249890"/>
    </source>
</evidence>
<reference evidence="1 2" key="1">
    <citation type="submission" date="2017-06" db="EMBL/GenBank/DDBJ databases">
        <title>Complete genome sequence of Paenibacillus donghaensis KCTC 13049T isolated from East Sea sediment, South Korea.</title>
        <authorList>
            <person name="Jung B.K."/>
            <person name="Hong S.-J."/>
            <person name="Shin J.-H."/>
        </authorList>
    </citation>
    <scope>NUCLEOTIDE SEQUENCE [LARGE SCALE GENOMIC DNA]</scope>
    <source>
        <strain evidence="1 2">KCTC 13049</strain>
    </source>
</reference>
<dbReference type="Proteomes" id="UP000249890">
    <property type="component" value="Chromosome"/>
</dbReference>
<name>A0A2Z2KU48_9BACL</name>